<sequence length="244" mass="27546">MGRKAAIVLVIWFVAVAGIVAAAYAPLSHWKSSIQRQLPRDVYLKDISGHWWRGNAQVEVHNLKGAVSVNWALGSLFEPFNWQVSHSKFRGFGQAQASLDTIKFWIEGFNLEADTFNGLMKRERIEVQGAPVMVERWYLEWSHAEQAFTQFRGVANWSDGEIQYPVGRTLRSARFSDWQLLGRLDSGAPDLQLRSEANTNLAGVKLLPSNELEVTVMPSMVEALGQRWNGSQDYPAFVMVQPIL</sequence>
<gene>
    <name evidence="1" type="ORF">ACFQ45_02230</name>
</gene>
<evidence type="ECO:0000313" key="1">
    <source>
        <dbReference type="EMBL" id="MFD1382167.1"/>
    </source>
</evidence>
<organism evidence="1 2">
    <name type="scientific">Rhodanobacter aciditrophus</name>
    <dbReference type="NCBI Taxonomy" id="1623218"/>
    <lineage>
        <taxon>Bacteria</taxon>
        <taxon>Pseudomonadati</taxon>
        <taxon>Pseudomonadota</taxon>
        <taxon>Gammaproteobacteria</taxon>
        <taxon>Lysobacterales</taxon>
        <taxon>Rhodanobacteraceae</taxon>
        <taxon>Rhodanobacter</taxon>
    </lineage>
</organism>
<dbReference type="EMBL" id="JBHTMN010000003">
    <property type="protein sequence ID" value="MFD1382167.1"/>
    <property type="molecule type" value="Genomic_DNA"/>
</dbReference>
<accession>A0ABW4AWW2</accession>
<evidence type="ECO:0008006" key="3">
    <source>
        <dbReference type="Google" id="ProtNLM"/>
    </source>
</evidence>
<reference evidence="2" key="1">
    <citation type="journal article" date="2019" name="Int. J. Syst. Evol. Microbiol.">
        <title>The Global Catalogue of Microorganisms (GCM) 10K type strain sequencing project: providing services to taxonomists for standard genome sequencing and annotation.</title>
        <authorList>
            <consortium name="The Broad Institute Genomics Platform"/>
            <consortium name="The Broad Institute Genome Sequencing Center for Infectious Disease"/>
            <person name="Wu L."/>
            <person name="Ma J."/>
        </authorList>
    </citation>
    <scope>NUCLEOTIDE SEQUENCE [LARGE SCALE GENOMIC DNA]</scope>
    <source>
        <strain evidence="2">JCM 30774</strain>
    </source>
</reference>
<keyword evidence="2" id="KW-1185">Reference proteome</keyword>
<dbReference type="RefSeq" id="WP_377364877.1">
    <property type="nucleotide sequence ID" value="NZ_JBHTMN010000003.1"/>
</dbReference>
<name>A0ABW4AWW2_9GAMM</name>
<evidence type="ECO:0000313" key="2">
    <source>
        <dbReference type="Proteomes" id="UP001597059"/>
    </source>
</evidence>
<protein>
    <recommendedName>
        <fullName evidence="3">General secretion pathway protein N</fullName>
    </recommendedName>
</protein>
<dbReference type="Proteomes" id="UP001597059">
    <property type="component" value="Unassembled WGS sequence"/>
</dbReference>
<proteinExistence type="predicted"/>
<comment type="caution">
    <text evidence="1">The sequence shown here is derived from an EMBL/GenBank/DDBJ whole genome shotgun (WGS) entry which is preliminary data.</text>
</comment>